<dbReference type="EMBL" id="AENT01000001">
    <property type="protein sequence ID" value="EFR43379.1"/>
    <property type="molecule type" value="Genomic_DNA"/>
</dbReference>
<sequence length="398" mass="42421">MKNWKSAVYVVSAIQIGAGMAIIGVMAFLPLFLSQIGITDSGEAAFWSGILTAVTPLTLAISSPFWSLEAKKRGAKPVMVMILLVVAVSATLCSFTNSPWQLLVLRTAQGLAGGFIPIGLSIVTEITPEEKTSWAMGFFQAALVAGTMLGPLAGGIVADIFGYRAPFLFFALLLVLCALATKFFLPEVNKTSDEKEDGSSMFSQIAYFIKIPEFRVLAAIQFLCNFGITGMGPIFPLYLEKMVGGEATAIASLVGFLIFLSGGADALASLSAGTITQRFDMKKVLFVSTIFVGFTFIFQYLMTTVWGLGAFRVVTGLGIGIIMPITNTLIAKSVPSEKRSIVFGVVASISMLGNVAGPATSGVLAMYMGYASVFWLTAFAFFLGGILFFITDRRKKAA</sequence>
<accession>E4L755</accession>
<feature type="transmembrane region" description="Helical" evidence="7">
    <location>
        <begin position="167"/>
        <end position="185"/>
    </location>
</feature>
<feature type="transmembrane region" description="Helical" evidence="7">
    <location>
        <begin position="284"/>
        <end position="302"/>
    </location>
</feature>
<feature type="transmembrane region" description="Helical" evidence="7">
    <location>
        <begin position="135"/>
        <end position="161"/>
    </location>
</feature>
<dbReference type="GO" id="GO:0005886">
    <property type="term" value="C:plasma membrane"/>
    <property type="evidence" value="ECO:0007669"/>
    <property type="project" value="UniProtKB-SubCell"/>
</dbReference>
<dbReference type="PRINTS" id="PR01035">
    <property type="entry name" value="TCRTETA"/>
</dbReference>
<evidence type="ECO:0000256" key="2">
    <source>
        <dbReference type="ARBA" id="ARBA00022448"/>
    </source>
</evidence>
<feature type="transmembrane region" description="Helical" evidence="7">
    <location>
        <begin position="45"/>
        <end position="66"/>
    </location>
</feature>
<dbReference type="PANTHER" id="PTHR43414">
    <property type="entry name" value="MULTIDRUG RESISTANCE PROTEIN MDTG"/>
    <property type="match status" value="1"/>
</dbReference>
<keyword evidence="3" id="KW-1003">Cell membrane</keyword>
<dbReference type="InterPro" id="IPR020846">
    <property type="entry name" value="MFS_dom"/>
</dbReference>
<feature type="transmembrane region" description="Helical" evidence="7">
    <location>
        <begin position="7"/>
        <end position="33"/>
    </location>
</feature>
<dbReference type="SUPFAM" id="SSF103473">
    <property type="entry name" value="MFS general substrate transporter"/>
    <property type="match status" value="1"/>
</dbReference>
<feature type="transmembrane region" description="Helical" evidence="7">
    <location>
        <begin position="308"/>
        <end position="330"/>
    </location>
</feature>
<evidence type="ECO:0000313" key="10">
    <source>
        <dbReference type="Proteomes" id="UP000004594"/>
    </source>
</evidence>
<keyword evidence="5 7" id="KW-1133">Transmembrane helix</keyword>
<evidence type="ECO:0000256" key="4">
    <source>
        <dbReference type="ARBA" id="ARBA00022692"/>
    </source>
</evidence>
<keyword evidence="4 7" id="KW-0812">Transmembrane</keyword>
<feature type="transmembrane region" description="Helical" evidence="7">
    <location>
        <begin position="250"/>
        <end position="272"/>
    </location>
</feature>
<comment type="subcellular location">
    <subcellularLocation>
        <location evidence="1">Cell membrane</location>
        <topology evidence="1">Multi-pass membrane protein</topology>
    </subcellularLocation>
</comment>
<gene>
    <name evidence="9" type="ORF">HMPREF9220_1348</name>
</gene>
<keyword evidence="6 7" id="KW-0472">Membrane</keyword>
<feature type="transmembrane region" description="Helical" evidence="7">
    <location>
        <begin position="342"/>
        <end position="367"/>
    </location>
</feature>
<evidence type="ECO:0000256" key="7">
    <source>
        <dbReference type="SAM" id="Phobius"/>
    </source>
</evidence>
<dbReference type="Gene3D" id="1.20.1250.20">
    <property type="entry name" value="MFS general substrate transporter like domains"/>
    <property type="match status" value="2"/>
</dbReference>
<dbReference type="PROSITE" id="PS50850">
    <property type="entry name" value="MFS"/>
    <property type="match status" value="1"/>
</dbReference>
<evidence type="ECO:0000256" key="5">
    <source>
        <dbReference type="ARBA" id="ARBA00022989"/>
    </source>
</evidence>
<dbReference type="PANTHER" id="PTHR43414:SF6">
    <property type="entry name" value="MULTIDRUG RESISTANCE PROTEIN MDTG"/>
    <property type="match status" value="1"/>
</dbReference>
<proteinExistence type="predicted"/>
<feature type="transmembrane region" description="Helical" evidence="7">
    <location>
        <begin position="78"/>
        <end position="97"/>
    </location>
</feature>
<organism evidence="9 10">
    <name type="scientific">Dialister micraerophilus UPII 345-E</name>
    <dbReference type="NCBI Taxonomy" id="910314"/>
    <lineage>
        <taxon>Bacteria</taxon>
        <taxon>Bacillati</taxon>
        <taxon>Bacillota</taxon>
        <taxon>Negativicutes</taxon>
        <taxon>Veillonellales</taxon>
        <taxon>Veillonellaceae</taxon>
        <taxon>Dialister</taxon>
    </lineage>
</organism>
<feature type="transmembrane region" description="Helical" evidence="7">
    <location>
        <begin position="216"/>
        <end position="238"/>
    </location>
</feature>
<dbReference type="RefSeq" id="WP_007553729.1">
    <property type="nucleotide sequence ID" value="NZ_AENT01000001.1"/>
</dbReference>
<keyword evidence="2" id="KW-0813">Transport</keyword>
<dbReference type="InterPro" id="IPR036259">
    <property type="entry name" value="MFS_trans_sf"/>
</dbReference>
<comment type="caution">
    <text evidence="9">The sequence shown here is derived from an EMBL/GenBank/DDBJ whole genome shotgun (WGS) entry which is preliminary data.</text>
</comment>
<dbReference type="Pfam" id="PF07690">
    <property type="entry name" value="MFS_1"/>
    <property type="match status" value="1"/>
</dbReference>
<dbReference type="AlphaFoldDB" id="E4L755"/>
<name>E4L755_9FIRM</name>
<reference evidence="9 10" key="1">
    <citation type="submission" date="2010-11" db="EMBL/GenBank/DDBJ databases">
        <authorList>
            <person name="Durkin A.S."/>
            <person name="Madupu R."/>
            <person name="Torralba M."/>
            <person name="Gillis M."/>
            <person name="Methe B."/>
            <person name="Sutton G."/>
            <person name="Nelson K.E."/>
        </authorList>
    </citation>
    <scope>NUCLEOTIDE SEQUENCE [LARGE SCALE GENOMIC DNA]</scope>
    <source>
        <strain evidence="9 10">UPII 345-E</strain>
    </source>
</reference>
<evidence type="ECO:0000256" key="3">
    <source>
        <dbReference type="ARBA" id="ARBA00022475"/>
    </source>
</evidence>
<evidence type="ECO:0000313" key="9">
    <source>
        <dbReference type="EMBL" id="EFR43379.1"/>
    </source>
</evidence>
<dbReference type="Proteomes" id="UP000004594">
    <property type="component" value="Unassembled WGS sequence"/>
</dbReference>
<evidence type="ECO:0000256" key="6">
    <source>
        <dbReference type="ARBA" id="ARBA00023136"/>
    </source>
</evidence>
<feature type="transmembrane region" description="Helical" evidence="7">
    <location>
        <begin position="103"/>
        <end position="123"/>
    </location>
</feature>
<dbReference type="GO" id="GO:0022857">
    <property type="term" value="F:transmembrane transporter activity"/>
    <property type="evidence" value="ECO:0007669"/>
    <property type="project" value="InterPro"/>
</dbReference>
<feature type="domain" description="Major facilitator superfamily (MFS) profile" evidence="8">
    <location>
        <begin position="5"/>
        <end position="396"/>
    </location>
</feature>
<dbReference type="InterPro" id="IPR001958">
    <property type="entry name" value="Tet-R_TetA/multi-R_MdtG-like"/>
</dbReference>
<evidence type="ECO:0000256" key="1">
    <source>
        <dbReference type="ARBA" id="ARBA00004651"/>
    </source>
</evidence>
<evidence type="ECO:0000259" key="8">
    <source>
        <dbReference type="PROSITE" id="PS50850"/>
    </source>
</evidence>
<protein>
    <submittedName>
        <fullName evidence="9">Transporter, major facilitator family protein</fullName>
    </submittedName>
</protein>
<dbReference type="InterPro" id="IPR011701">
    <property type="entry name" value="MFS"/>
</dbReference>
<dbReference type="OrthoDB" id="102502at2"/>
<feature type="transmembrane region" description="Helical" evidence="7">
    <location>
        <begin position="373"/>
        <end position="391"/>
    </location>
</feature>
<dbReference type="eggNOG" id="COG2814">
    <property type="taxonomic scope" value="Bacteria"/>
</dbReference>